<evidence type="ECO:0000313" key="8">
    <source>
        <dbReference type="EMBL" id="ADZ10430.1"/>
    </source>
</evidence>
<dbReference type="InterPro" id="IPR005762">
    <property type="entry name" value="MurD"/>
</dbReference>
<dbReference type="RefSeq" id="WP_013645781.1">
    <property type="nucleotide sequence ID" value="NC_015216.1"/>
</dbReference>
<organism evidence="8 9">
    <name type="scientific">Methanobacterium lacus (strain AL-21)</name>
    <dbReference type="NCBI Taxonomy" id="877455"/>
    <lineage>
        <taxon>Archaea</taxon>
        <taxon>Methanobacteriati</taxon>
        <taxon>Methanobacteriota</taxon>
        <taxon>Methanomada group</taxon>
        <taxon>Methanobacteria</taxon>
        <taxon>Methanobacteriales</taxon>
        <taxon>Methanobacteriaceae</taxon>
        <taxon>Methanobacterium</taxon>
    </lineage>
</organism>
<evidence type="ECO:0000256" key="6">
    <source>
        <dbReference type="ARBA" id="ARBA00022840"/>
    </source>
</evidence>
<comment type="pathway">
    <text evidence="2">Cell wall biogenesis; peptidoglycan biosynthesis.</text>
</comment>
<dbReference type="SUPFAM" id="SSF53244">
    <property type="entry name" value="MurD-like peptide ligases, peptide-binding domain"/>
    <property type="match status" value="1"/>
</dbReference>
<comment type="subcellular location">
    <subcellularLocation>
        <location evidence="1">Cytoplasm</location>
    </subcellularLocation>
</comment>
<proteinExistence type="predicted"/>
<protein>
    <submittedName>
        <fullName evidence="8">UDP-N-acetylmuramoyl-L-alanine--D-glutamate ligase</fullName>
        <ecNumber evidence="8">6.3.2.9</ecNumber>
    </submittedName>
</protein>
<dbReference type="OrthoDB" id="75177at2157"/>
<feature type="domain" description="Mur ligase central" evidence="7">
    <location>
        <begin position="117"/>
        <end position="223"/>
    </location>
</feature>
<dbReference type="Gene3D" id="3.90.190.20">
    <property type="entry name" value="Mur ligase, C-terminal domain"/>
    <property type="match status" value="1"/>
</dbReference>
<dbReference type="STRING" id="877455.Metbo_2216"/>
<keyword evidence="6" id="KW-0067">ATP-binding</keyword>
<dbReference type="Gene3D" id="3.40.1190.10">
    <property type="entry name" value="Mur-like, catalytic domain"/>
    <property type="match status" value="1"/>
</dbReference>
<keyword evidence="4 8" id="KW-0436">Ligase</keyword>
<evidence type="ECO:0000256" key="4">
    <source>
        <dbReference type="ARBA" id="ARBA00022598"/>
    </source>
</evidence>
<evidence type="ECO:0000259" key="7">
    <source>
        <dbReference type="Pfam" id="PF08245"/>
    </source>
</evidence>
<dbReference type="SUPFAM" id="SSF51984">
    <property type="entry name" value="MurCD N-terminal domain"/>
    <property type="match status" value="1"/>
</dbReference>
<dbReference type="GO" id="GO:0008360">
    <property type="term" value="P:regulation of cell shape"/>
    <property type="evidence" value="ECO:0007669"/>
    <property type="project" value="InterPro"/>
</dbReference>
<dbReference type="PANTHER" id="PTHR43692">
    <property type="entry name" value="UDP-N-ACETYLMURAMOYLALANINE--D-GLUTAMATE LIGASE"/>
    <property type="match status" value="1"/>
</dbReference>
<dbReference type="KEGG" id="mel:Metbo_2216"/>
<dbReference type="PANTHER" id="PTHR43692:SF1">
    <property type="entry name" value="UDP-N-ACETYLMURAMOYLALANINE--D-GLUTAMATE LIGASE"/>
    <property type="match status" value="1"/>
</dbReference>
<evidence type="ECO:0000256" key="3">
    <source>
        <dbReference type="ARBA" id="ARBA00022490"/>
    </source>
</evidence>
<dbReference type="eggNOG" id="arCOG02819">
    <property type="taxonomic scope" value="Archaea"/>
</dbReference>
<dbReference type="EC" id="6.3.2.9" evidence="8"/>
<reference evidence="8 9" key="2">
    <citation type="journal article" date="2014" name="Int. J. Syst. Evol. Microbiol.">
        <title>Methanobacterium paludis sp. nov. and a novel strain of Methanobacterium lacus isolated from northern peatlands.</title>
        <authorList>
            <person name="Cadillo-Quiroz H."/>
            <person name="Brauer S.L."/>
            <person name="Goodson N."/>
            <person name="Yavitt J.B."/>
            <person name="Zinder S.H."/>
        </authorList>
    </citation>
    <scope>NUCLEOTIDE SEQUENCE [LARGE SCALE GENOMIC DNA]</scope>
    <source>
        <strain evidence="8 9">AL-21</strain>
    </source>
</reference>
<dbReference type="GO" id="GO:0005524">
    <property type="term" value="F:ATP binding"/>
    <property type="evidence" value="ECO:0007669"/>
    <property type="project" value="UniProtKB-KW"/>
</dbReference>
<keyword evidence="3" id="KW-0963">Cytoplasm</keyword>
<accession>F0TCP0</accession>
<dbReference type="InterPro" id="IPR036615">
    <property type="entry name" value="Mur_ligase_C_dom_sf"/>
</dbReference>
<keyword evidence="5" id="KW-0547">Nucleotide-binding</keyword>
<dbReference type="GO" id="GO:0051301">
    <property type="term" value="P:cell division"/>
    <property type="evidence" value="ECO:0007669"/>
    <property type="project" value="InterPro"/>
</dbReference>
<dbReference type="Pfam" id="PF08245">
    <property type="entry name" value="Mur_ligase_M"/>
    <property type="match status" value="1"/>
</dbReference>
<dbReference type="EMBL" id="CP002551">
    <property type="protein sequence ID" value="ADZ10430.1"/>
    <property type="molecule type" value="Genomic_DNA"/>
</dbReference>
<reference evidence="9" key="1">
    <citation type="submission" date="2011-02" db="EMBL/GenBank/DDBJ databases">
        <title>Complete sequence of Methanobacterium sp. AL-21.</title>
        <authorList>
            <consortium name="US DOE Joint Genome Institute"/>
            <person name="Lucas S."/>
            <person name="Copeland A."/>
            <person name="Lapidus A."/>
            <person name="Cheng J.-F."/>
            <person name="Goodwin L."/>
            <person name="Pitluck S."/>
            <person name="Chertkov O."/>
            <person name="Detter J.C."/>
            <person name="Han C."/>
            <person name="Tapia R."/>
            <person name="Land M."/>
            <person name="Hauser L."/>
            <person name="Kyrpides N."/>
            <person name="Ivanova N."/>
            <person name="Mikhailova N."/>
            <person name="Pagani I."/>
            <person name="Cadillo-Quiroz H."/>
            <person name="Imachi H."/>
            <person name="Zinder S."/>
            <person name="Liu W."/>
            <person name="Woyke T."/>
        </authorList>
    </citation>
    <scope>NUCLEOTIDE SEQUENCE [LARGE SCALE GENOMIC DNA]</scope>
    <source>
        <strain evidence="9">AL-21</strain>
    </source>
</reference>
<dbReference type="AlphaFoldDB" id="F0TCP0"/>
<dbReference type="GO" id="GO:0005737">
    <property type="term" value="C:cytoplasm"/>
    <property type="evidence" value="ECO:0007669"/>
    <property type="project" value="UniProtKB-SubCell"/>
</dbReference>
<name>F0TCP0_METLA</name>
<dbReference type="Gene3D" id="3.40.50.720">
    <property type="entry name" value="NAD(P)-binding Rossmann-like Domain"/>
    <property type="match status" value="1"/>
</dbReference>
<gene>
    <name evidence="8" type="ordered locus">Metbo_2216</name>
</gene>
<evidence type="ECO:0000256" key="5">
    <source>
        <dbReference type="ARBA" id="ARBA00022741"/>
    </source>
</evidence>
<evidence type="ECO:0000256" key="2">
    <source>
        <dbReference type="ARBA" id="ARBA00004752"/>
    </source>
</evidence>
<dbReference type="HOGENOM" id="CLU_560971_0_0_2"/>
<dbReference type="InterPro" id="IPR036565">
    <property type="entry name" value="Mur-like_cat_sf"/>
</dbReference>
<evidence type="ECO:0000256" key="1">
    <source>
        <dbReference type="ARBA" id="ARBA00004496"/>
    </source>
</evidence>
<dbReference type="InterPro" id="IPR013221">
    <property type="entry name" value="Mur_ligase_cen"/>
</dbReference>
<evidence type="ECO:0000313" key="9">
    <source>
        <dbReference type="Proteomes" id="UP000007490"/>
    </source>
</evidence>
<dbReference type="GeneID" id="10278682"/>
<dbReference type="GO" id="GO:0008764">
    <property type="term" value="F:UDP-N-acetylmuramoylalanine-D-glutamate ligase activity"/>
    <property type="evidence" value="ECO:0007669"/>
    <property type="project" value="UniProtKB-EC"/>
</dbReference>
<keyword evidence="9" id="KW-1185">Reference proteome</keyword>
<dbReference type="Proteomes" id="UP000007490">
    <property type="component" value="Chromosome"/>
</dbReference>
<dbReference type="SUPFAM" id="SSF53623">
    <property type="entry name" value="MurD-like peptide ligases, catalytic domain"/>
    <property type="match status" value="1"/>
</dbReference>
<sequence length="470" mass="52124">MKCLVIGAGNAGRPVARILNYVGNSILMTDRKKMNEFPQKVQETLKIMENEGVELAFDFDNFESLKSEEIEYAYVAPTVPLNAPVWEFLAEKNIEVLSNEYISDIINKQLEIDTIGITGTLGKTSTTHTVAEIFRAAGYNVWSCSSRMGNLLSEVIVDGIVNGLHKSNDVAVLELPHGTSRLMSKVELKVGIITNIFPDHLDEFDYSMEKYVERKLFITQSSEILISGIQCKENIESFRDDVIYYCHEHELCKVQGTLENGLLNINYNIPELGLEGNFNTPFKLRGYYFDNSIGAAAAALAYGISEESIKKGLSNFKGIEGHMEYIGNYKDREVHFDAAFVPAGLINTLESFDSENLVVVVDNPDSTNPRDKVKVGEVIGKYAKVIICSGYNETTKKFDVKAANDVIKGAQKSPAIKLATEDMFVAGELAIKHSEPGDIVVHVGPGAITNYDDLKFKMMSGIKEGCKKYD</sequence>